<keyword evidence="1" id="KW-0812">Transmembrane</keyword>
<evidence type="ECO:0000256" key="1">
    <source>
        <dbReference type="SAM" id="Phobius"/>
    </source>
</evidence>
<proteinExistence type="predicted"/>
<protein>
    <submittedName>
        <fullName evidence="2">Uncharacterized protein</fullName>
    </submittedName>
</protein>
<reference evidence="2" key="1">
    <citation type="journal article" date="2014" name="Front. Microbiol.">
        <title>High frequency of phylogenetically diverse reductive dehalogenase-homologous genes in deep subseafloor sedimentary metagenomes.</title>
        <authorList>
            <person name="Kawai M."/>
            <person name="Futagami T."/>
            <person name="Toyoda A."/>
            <person name="Takaki Y."/>
            <person name="Nishi S."/>
            <person name="Hori S."/>
            <person name="Arai W."/>
            <person name="Tsubouchi T."/>
            <person name="Morono Y."/>
            <person name="Uchiyama I."/>
            <person name="Ito T."/>
            <person name="Fujiyama A."/>
            <person name="Inagaki F."/>
            <person name="Takami H."/>
        </authorList>
    </citation>
    <scope>NUCLEOTIDE SEQUENCE</scope>
    <source>
        <strain evidence="2">Expedition CK06-06</strain>
    </source>
</reference>
<gene>
    <name evidence="2" type="ORF">S06H3_09166</name>
</gene>
<keyword evidence="1" id="KW-1133">Transmembrane helix</keyword>
<evidence type="ECO:0000313" key="2">
    <source>
        <dbReference type="EMBL" id="GAI14203.1"/>
    </source>
</evidence>
<organism evidence="2">
    <name type="scientific">marine sediment metagenome</name>
    <dbReference type="NCBI Taxonomy" id="412755"/>
    <lineage>
        <taxon>unclassified sequences</taxon>
        <taxon>metagenomes</taxon>
        <taxon>ecological metagenomes</taxon>
    </lineage>
</organism>
<comment type="caution">
    <text evidence="2">The sequence shown here is derived from an EMBL/GenBank/DDBJ whole genome shotgun (WGS) entry which is preliminary data.</text>
</comment>
<keyword evidence="1" id="KW-0472">Membrane</keyword>
<dbReference type="EMBL" id="BARV01003984">
    <property type="protein sequence ID" value="GAI14203.1"/>
    <property type="molecule type" value="Genomic_DNA"/>
</dbReference>
<feature type="transmembrane region" description="Helical" evidence="1">
    <location>
        <begin position="21"/>
        <end position="39"/>
    </location>
</feature>
<feature type="transmembrane region" description="Helical" evidence="1">
    <location>
        <begin position="45"/>
        <end position="64"/>
    </location>
</feature>
<dbReference type="AlphaFoldDB" id="X1L5E6"/>
<name>X1L5E6_9ZZZZ</name>
<sequence>MALGTLADAKIKKLNRVDIGFIKLSVAGCILMIAKLWEPLLSLDWYWYAIIFVLAAIKPAYKVLGK</sequence>
<accession>X1L5E6</accession>